<reference evidence="9 10" key="1">
    <citation type="journal article" date="2010" name="Nature">
        <title>The Ectocarpus genome and the independent evolution of multicellularity in brown algae.</title>
        <authorList>
            <person name="Cock J.M."/>
            <person name="Sterck L."/>
            <person name="Rouze P."/>
            <person name="Scornet D."/>
            <person name="Allen A.E."/>
            <person name="Amoutzias G."/>
            <person name="Anthouard V."/>
            <person name="Artiguenave F."/>
            <person name="Aury J.M."/>
            <person name="Badger J.H."/>
            <person name="Beszteri B."/>
            <person name="Billiau K."/>
            <person name="Bonnet E."/>
            <person name="Bothwell J.H."/>
            <person name="Bowler C."/>
            <person name="Boyen C."/>
            <person name="Brownlee C."/>
            <person name="Carrano C.J."/>
            <person name="Charrier B."/>
            <person name="Cho G.Y."/>
            <person name="Coelho S.M."/>
            <person name="Collen J."/>
            <person name="Corre E."/>
            <person name="Da Silva C."/>
            <person name="Delage L."/>
            <person name="Delaroque N."/>
            <person name="Dittami S.M."/>
            <person name="Doulbeau S."/>
            <person name="Elias M."/>
            <person name="Farnham G."/>
            <person name="Gachon C.M."/>
            <person name="Gschloessl B."/>
            <person name="Heesch S."/>
            <person name="Jabbari K."/>
            <person name="Jubin C."/>
            <person name="Kawai H."/>
            <person name="Kimura K."/>
            <person name="Kloareg B."/>
            <person name="Kupper F.C."/>
            <person name="Lang D."/>
            <person name="Le Bail A."/>
            <person name="Leblanc C."/>
            <person name="Lerouge P."/>
            <person name="Lohr M."/>
            <person name="Lopez P.J."/>
            <person name="Martens C."/>
            <person name="Maumus F."/>
            <person name="Michel G."/>
            <person name="Miranda-Saavedra D."/>
            <person name="Morales J."/>
            <person name="Moreau H."/>
            <person name="Motomura T."/>
            <person name="Nagasato C."/>
            <person name="Napoli C.A."/>
            <person name="Nelson D.R."/>
            <person name="Nyvall-Collen P."/>
            <person name="Peters A.F."/>
            <person name="Pommier C."/>
            <person name="Potin P."/>
            <person name="Poulain J."/>
            <person name="Quesneville H."/>
            <person name="Read B."/>
            <person name="Rensing S.A."/>
            <person name="Ritter A."/>
            <person name="Rousvoal S."/>
            <person name="Samanta M."/>
            <person name="Samson G."/>
            <person name="Schroeder D.C."/>
            <person name="Segurens B."/>
            <person name="Strittmatter M."/>
            <person name="Tonon T."/>
            <person name="Tregear J.W."/>
            <person name="Valentin K."/>
            <person name="von Dassow P."/>
            <person name="Yamagishi T."/>
            <person name="Van de Peer Y."/>
            <person name="Wincker P."/>
        </authorList>
    </citation>
    <scope>NUCLEOTIDE SEQUENCE [LARGE SCALE GENOMIC DNA]</scope>
    <source>
        <strain evidence="10">Ec32 / CCAP1310/4</strain>
    </source>
</reference>
<evidence type="ECO:0000256" key="1">
    <source>
        <dbReference type="ARBA" id="ARBA00001974"/>
    </source>
</evidence>
<keyword evidence="2" id="KW-0285">Flavoprotein</keyword>
<dbReference type="SUPFAM" id="SSF51905">
    <property type="entry name" value="FAD/NAD(P)-binding domain"/>
    <property type="match status" value="1"/>
</dbReference>
<feature type="transmembrane region" description="Helical" evidence="7">
    <location>
        <begin position="156"/>
        <end position="178"/>
    </location>
</feature>
<evidence type="ECO:0000256" key="2">
    <source>
        <dbReference type="ARBA" id="ARBA00022630"/>
    </source>
</evidence>
<evidence type="ECO:0000256" key="7">
    <source>
        <dbReference type="SAM" id="Phobius"/>
    </source>
</evidence>
<evidence type="ECO:0000256" key="3">
    <source>
        <dbReference type="ARBA" id="ARBA00022827"/>
    </source>
</evidence>
<name>D8LSY0_ECTSI</name>
<organism evidence="9 10">
    <name type="scientific">Ectocarpus siliculosus</name>
    <name type="common">Brown alga</name>
    <name type="synonym">Conferva siliculosa</name>
    <dbReference type="NCBI Taxonomy" id="2880"/>
    <lineage>
        <taxon>Eukaryota</taxon>
        <taxon>Sar</taxon>
        <taxon>Stramenopiles</taxon>
        <taxon>Ochrophyta</taxon>
        <taxon>PX clade</taxon>
        <taxon>Phaeophyceae</taxon>
        <taxon>Ectocarpales</taxon>
        <taxon>Ectocarpaceae</taxon>
        <taxon>Ectocarpus</taxon>
    </lineage>
</organism>
<sequence length="183" mass="19769">MVKMRRTQQLRSTYCSRLAHGRIVLIGDAAHSMWASLGQGVNSALEDCRVLAQVLDSAAEGEAAAAQGIDVPGALEAFNEQRLEDATAACVLSERGMGGARTFRPMFAARLYLTVLLHKTLGRVAPEMFTPPSIMTVNSADKRYGDILRGVEREDAVASGLLFGTVAMVVAAVATRFMRRRNV</sequence>
<dbReference type="InterPro" id="IPR036188">
    <property type="entry name" value="FAD/NAD-bd_sf"/>
</dbReference>
<keyword evidence="5" id="KW-0560">Oxidoreductase</keyword>
<feature type="domain" description="FAD-binding" evidence="8">
    <location>
        <begin position="5"/>
        <end position="65"/>
    </location>
</feature>
<dbReference type="EMBL" id="FN649760">
    <property type="protein sequence ID" value="CBN77907.1"/>
    <property type="molecule type" value="Genomic_DNA"/>
</dbReference>
<evidence type="ECO:0000256" key="5">
    <source>
        <dbReference type="ARBA" id="ARBA00023002"/>
    </source>
</evidence>
<comment type="cofactor">
    <cofactor evidence="1">
        <name>FAD</name>
        <dbReference type="ChEBI" id="CHEBI:57692"/>
    </cofactor>
</comment>
<keyword evidence="7" id="KW-1133">Transmembrane helix</keyword>
<dbReference type="GO" id="GO:0070189">
    <property type="term" value="P:kynurenine metabolic process"/>
    <property type="evidence" value="ECO:0007669"/>
    <property type="project" value="TreeGrafter"/>
</dbReference>
<accession>D8LSY0</accession>
<dbReference type="PANTHER" id="PTHR46028:SF2">
    <property type="entry name" value="KYNURENINE 3-MONOOXYGENASE"/>
    <property type="match status" value="1"/>
</dbReference>
<proteinExistence type="predicted"/>
<evidence type="ECO:0000313" key="10">
    <source>
        <dbReference type="Proteomes" id="UP000002630"/>
    </source>
</evidence>
<keyword evidence="3" id="KW-0274">FAD</keyword>
<dbReference type="AlphaFoldDB" id="D8LSY0"/>
<keyword evidence="4" id="KW-0521">NADP</keyword>
<dbReference type="Proteomes" id="UP000002630">
    <property type="component" value="Unassembled WGS sequence"/>
</dbReference>
<dbReference type="InterPro" id="IPR002938">
    <property type="entry name" value="FAD-bd"/>
</dbReference>
<evidence type="ECO:0000259" key="8">
    <source>
        <dbReference type="Pfam" id="PF01494"/>
    </source>
</evidence>
<keyword evidence="6" id="KW-0503">Monooxygenase</keyword>
<dbReference type="Gene3D" id="3.50.50.60">
    <property type="entry name" value="FAD/NAD(P)-binding domain"/>
    <property type="match status" value="1"/>
</dbReference>
<dbReference type="GO" id="GO:0004502">
    <property type="term" value="F:kynurenine 3-monooxygenase activity"/>
    <property type="evidence" value="ECO:0007669"/>
    <property type="project" value="TreeGrafter"/>
</dbReference>
<dbReference type="PANTHER" id="PTHR46028">
    <property type="entry name" value="KYNURENINE 3-MONOOXYGENASE"/>
    <property type="match status" value="1"/>
</dbReference>
<protein>
    <recommendedName>
        <fullName evidence="8">FAD-binding domain-containing protein</fullName>
    </recommendedName>
</protein>
<dbReference type="GO" id="GO:0071949">
    <property type="term" value="F:FAD binding"/>
    <property type="evidence" value="ECO:0007669"/>
    <property type="project" value="InterPro"/>
</dbReference>
<dbReference type="Pfam" id="PF01494">
    <property type="entry name" value="FAD_binding_3"/>
    <property type="match status" value="1"/>
</dbReference>
<keyword evidence="7" id="KW-0812">Transmembrane</keyword>
<keyword evidence="7" id="KW-0472">Membrane</keyword>
<dbReference type="OrthoDB" id="655030at2759"/>
<evidence type="ECO:0000313" key="9">
    <source>
        <dbReference type="EMBL" id="CBN77907.1"/>
    </source>
</evidence>
<evidence type="ECO:0000256" key="4">
    <source>
        <dbReference type="ARBA" id="ARBA00022857"/>
    </source>
</evidence>
<keyword evidence="10" id="KW-1185">Reference proteome</keyword>
<evidence type="ECO:0000256" key="6">
    <source>
        <dbReference type="ARBA" id="ARBA00023033"/>
    </source>
</evidence>
<dbReference type="InParanoid" id="D8LSY0"/>
<gene>
    <name evidence="9" type="ORF">Esi_0077_0099</name>
</gene>
<dbReference type="STRING" id="2880.D8LSY0"/>